<evidence type="ECO:0000256" key="1">
    <source>
        <dbReference type="ARBA" id="ARBA00022574"/>
    </source>
</evidence>
<evidence type="ECO:0000256" key="3">
    <source>
        <dbReference type="PROSITE-ProRule" id="PRU00221"/>
    </source>
</evidence>
<dbReference type="EMBL" id="CP013612">
    <property type="protein sequence ID" value="ALU45476.1"/>
    <property type="molecule type" value="Genomic_DNA"/>
</dbReference>
<dbReference type="SMART" id="SM00320">
    <property type="entry name" value="WD40"/>
    <property type="match status" value="5"/>
</dbReference>
<protein>
    <submittedName>
        <fullName evidence="4">Uncharacterized protein</fullName>
    </submittedName>
</protein>
<gene>
    <name evidence="4" type="ORF">AT705_21280</name>
</gene>
<dbReference type="SUPFAM" id="SSF50978">
    <property type="entry name" value="WD40 repeat-like"/>
    <property type="match status" value="1"/>
</dbReference>
<feature type="repeat" description="WD" evidence="3">
    <location>
        <begin position="172"/>
        <end position="213"/>
    </location>
</feature>
<evidence type="ECO:0000313" key="5">
    <source>
        <dbReference type="Proteomes" id="UP000069015"/>
    </source>
</evidence>
<keyword evidence="1 3" id="KW-0853">WD repeat</keyword>
<reference evidence="4 5" key="1">
    <citation type="submission" date="2015-12" db="EMBL/GenBank/DDBJ databases">
        <title>Complete genome sequence of Pseudoalteromonas rubra SCSIO 6842, harboring a conjugative plasmid.</title>
        <authorList>
            <person name="Li B."/>
            <person name="Wang X."/>
        </authorList>
    </citation>
    <scope>NUCLEOTIDE SEQUENCE [LARGE SCALE GENOMIC DNA]</scope>
    <source>
        <strain evidence="4 5">SCSIO 6842</strain>
    </source>
</reference>
<proteinExistence type="predicted"/>
<dbReference type="PANTHER" id="PTHR19848:SF0">
    <property type="entry name" value="NOTCHLESS PROTEIN HOMOLOG 1"/>
    <property type="match status" value="1"/>
</dbReference>
<dbReference type="InterPro" id="IPR036322">
    <property type="entry name" value="WD40_repeat_dom_sf"/>
</dbReference>
<evidence type="ECO:0000313" key="4">
    <source>
        <dbReference type="EMBL" id="ALU45476.1"/>
    </source>
</evidence>
<sequence length="343" mass="37915">MALVTQLAKHFLDGAIFMAAVGLVGCDAPIQNNDAQTISLQQNAVQGQFSVDGNLAVLHNPGDKLAVFHINTQTLIFAVADPITRLENAKGKILAFSLSDDNKRLAIGYQKSVELWDVEQGLQLGTVTVHPSSELAKVSALHLYSRPNLLLVGLNDGTINLLDLDNQLVKTARLHDSKVMHVAMSGQGQSVLSAGHDGQVLLYDARTMKIKRRFDFGRRITSIAHSADQTQLFASDALNEQRIFSVYSDAEYDINLRYPERFRWFRAAAFSADQRYLATGSSKAWWTLWDAQNGQEIGAYAIQAQSRDATVLDMYANSQGELLTLSSDGFVELWQISTLLNRE</sequence>
<name>A0A0U2XC83_9GAMM</name>
<organism evidence="4 5">
    <name type="scientific">Pseudoalteromonas rubra</name>
    <dbReference type="NCBI Taxonomy" id="43658"/>
    <lineage>
        <taxon>Bacteria</taxon>
        <taxon>Pseudomonadati</taxon>
        <taxon>Pseudomonadota</taxon>
        <taxon>Gammaproteobacteria</taxon>
        <taxon>Alteromonadales</taxon>
        <taxon>Pseudoalteromonadaceae</taxon>
        <taxon>Pseudoalteromonas</taxon>
    </lineage>
</organism>
<dbReference type="PANTHER" id="PTHR19848">
    <property type="entry name" value="WD40 REPEAT PROTEIN"/>
    <property type="match status" value="1"/>
</dbReference>
<dbReference type="Proteomes" id="UP000069015">
    <property type="component" value="Chromosome 2"/>
</dbReference>
<dbReference type="GO" id="GO:0000027">
    <property type="term" value="P:ribosomal large subunit assembly"/>
    <property type="evidence" value="ECO:0007669"/>
    <property type="project" value="TreeGrafter"/>
</dbReference>
<evidence type="ECO:0000256" key="2">
    <source>
        <dbReference type="ARBA" id="ARBA00022737"/>
    </source>
</evidence>
<dbReference type="AlphaFoldDB" id="A0A0U2XC83"/>
<dbReference type="InterPro" id="IPR001680">
    <property type="entry name" value="WD40_rpt"/>
</dbReference>
<dbReference type="KEGG" id="prr:AT705_21280"/>
<accession>A0A0U2XC83</accession>
<dbReference type="Gene3D" id="2.130.10.10">
    <property type="entry name" value="YVTN repeat-like/Quinoprotein amine dehydrogenase"/>
    <property type="match status" value="2"/>
</dbReference>
<keyword evidence="2" id="KW-0677">Repeat</keyword>
<dbReference type="Pfam" id="PF00400">
    <property type="entry name" value="WD40"/>
    <property type="match status" value="1"/>
</dbReference>
<dbReference type="InterPro" id="IPR015943">
    <property type="entry name" value="WD40/YVTN_repeat-like_dom_sf"/>
</dbReference>
<dbReference type="PROSITE" id="PS50082">
    <property type="entry name" value="WD_REPEATS_2"/>
    <property type="match status" value="1"/>
</dbReference>